<organism evidence="2 3">
    <name type="scientific">Oryza rufipogon</name>
    <name type="common">Brownbeard rice</name>
    <name type="synonym">Asian wild rice</name>
    <dbReference type="NCBI Taxonomy" id="4529"/>
    <lineage>
        <taxon>Eukaryota</taxon>
        <taxon>Viridiplantae</taxon>
        <taxon>Streptophyta</taxon>
        <taxon>Embryophyta</taxon>
        <taxon>Tracheophyta</taxon>
        <taxon>Spermatophyta</taxon>
        <taxon>Magnoliopsida</taxon>
        <taxon>Liliopsida</taxon>
        <taxon>Poales</taxon>
        <taxon>Poaceae</taxon>
        <taxon>BOP clade</taxon>
        <taxon>Oryzoideae</taxon>
        <taxon>Oryzeae</taxon>
        <taxon>Oryzinae</taxon>
        <taxon>Oryza</taxon>
    </lineage>
</organism>
<evidence type="ECO:0000313" key="3">
    <source>
        <dbReference type="Proteomes" id="UP000008022"/>
    </source>
</evidence>
<dbReference type="Gramene" id="ORUFI11G22620.1">
    <property type="protein sequence ID" value="ORUFI11G22620.1"/>
    <property type="gene ID" value="ORUFI11G22620"/>
</dbReference>
<name>A0A0E0RBD1_ORYRU</name>
<dbReference type="EnsemblPlants" id="ORUFI11G22620.1">
    <property type="protein sequence ID" value="ORUFI11G22620.1"/>
    <property type="gene ID" value="ORUFI11G22620"/>
</dbReference>
<proteinExistence type="predicted"/>
<protein>
    <submittedName>
        <fullName evidence="2">Uncharacterized protein</fullName>
    </submittedName>
</protein>
<evidence type="ECO:0000256" key="1">
    <source>
        <dbReference type="SAM" id="MobiDB-lite"/>
    </source>
</evidence>
<dbReference type="AlphaFoldDB" id="A0A0E0RBD1"/>
<keyword evidence="3" id="KW-1185">Reference proteome</keyword>
<sequence length="111" mass="12343">MPDGGIRPICPDAATRVPRRAGRVSIVGRVTPLTMRARRSAWKEGSCGEPKGKRRQRAREPEAAAARRGCVVAAADDDDDQDDDNWIWRRWGVPTTGWVGDNDDDDEDDQI</sequence>
<reference evidence="2" key="2">
    <citation type="submission" date="2015-06" db="UniProtKB">
        <authorList>
            <consortium name="EnsemblPlants"/>
        </authorList>
    </citation>
    <scope>IDENTIFICATION</scope>
</reference>
<accession>A0A0E0RBD1</accession>
<dbReference type="OMA" id="WIWRRWG"/>
<dbReference type="Proteomes" id="UP000008022">
    <property type="component" value="Unassembled WGS sequence"/>
</dbReference>
<evidence type="ECO:0000313" key="2">
    <source>
        <dbReference type="EnsemblPlants" id="ORUFI11G22620.1"/>
    </source>
</evidence>
<dbReference type="HOGENOM" id="CLU_2162588_0_0_1"/>
<feature type="region of interest" description="Disordered" evidence="1">
    <location>
        <begin position="38"/>
        <end position="66"/>
    </location>
</feature>
<reference evidence="3" key="1">
    <citation type="submission" date="2013-06" db="EMBL/GenBank/DDBJ databases">
        <authorList>
            <person name="Zhao Q."/>
        </authorList>
    </citation>
    <scope>NUCLEOTIDE SEQUENCE</scope>
    <source>
        <strain evidence="3">cv. W1943</strain>
    </source>
</reference>